<gene>
    <name evidence="1" type="ORF">Taro_026282</name>
</gene>
<evidence type="ECO:0000313" key="1">
    <source>
        <dbReference type="EMBL" id="MQL93632.1"/>
    </source>
</evidence>
<dbReference type="EMBL" id="NMUH01001585">
    <property type="protein sequence ID" value="MQL93632.1"/>
    <property type="molecule type" value="Genomic_DNA"/>
</dbReference>
<name>A0A843V5T2_COLES</name>
<protein>
    <submittedName>
        <fullName evidence="1">Uncharacterized protein</fullName>
    </submittedName>
</protein>
<dbReference type="Proteomes" id="UP000652761">
    <property type="component" value="Unassembled WGS sequence"/>
</dbReference>
<proteinExistence type="predicted"/>
<reference evidence="1" key="1">
    <citation type="submission" date="2017-07" db="EMBL/GenBank/DDBJ databases">
        <title>Taro Niue Genome Assembly and Annotation.</title>
        <authorList>
            <person name="Atibalentja N."/>
            <person name="Keating K."/>
            <person name="Fields C.J."/>
        </authorList>
    </citation>
    <scope>NUCLEOTIDE SEQUENCE</scope>
    <source>
        <strain evidence="1">Niue_2</strain>
        <tissue evidence="1">Leaf</tissue>
    </source>
</reference>
<accession>A0A843V5T2</accession>
<organism evidence="1 2">
    <name type="scientific">Colocasia esculenta</name>
    <name type="common">Wild taro</name>
    <name type="synonym">Arum esculentum</name>
    <dbReference type="NCBI Taxonomy" id="4460"/>
    <lineage>
        <taxon>Eukaryota</taxon>
        <taxon>Viridiplantae</taxon>
        <taxon>Streptophyta</taxon>
        <taxon>Embryophyta</taxon>
        <taxon>Tracheophyta</taxon>
        <taxon>Spermatophyta</taxon>
        <taxon>Magnoliopsida</taxon>
        <taxon>Liliopsida</taxon>
        <taxon>Araceae</taxon>
        <taxon>Aroideae</taxon>
        <taxon>Colocasieae</taxon>
        <taxon>Colocasia</taxon>
    </lineage>
</organism>
<keyword evidence="2" id="KW-1185">Reference proteome</keyword>
<sequence length="11" mass="1296">MICLDILVYVN</sequence>
<comment type="caution">
    <text evidence="1">The sequence shown here is derived from an EMBL/GenBank/DDBJ whole genome shotgun (WGS) entry which is preliminary data.</text>
</comment>
<evidence type="ECO:0000313" key="2">
    <source>
        <dbReference type="Proteomes" id="UP000652761"/>
    </source>
</evidence>